<dbReference type="Proteomes" id="UP000054560">
    <property type="component" value="Unassembled WGS sequence"/>
</dbReference>
<name>A0A0L0FA80_9EUKA</name>
<feature type="non-terminal residue" evidence="2">
    <location>
        <position position="1"/>
    </location>
</feature>
<dbReference type="AlphaFoldDB" id="A0A0L0FA80"/>
<accession>A0A0L0FA80</accession>
<feature type="region of interest" description="Disordered" evidence="1">
    <location>
        <begin position="29"/>
        <end position="54"/>
    </location>
</feature>
<proteinExistence type="predicted"/>
<reference evidence="2 3" key="1">
    <citation type="submission" date="2011-02" db="EMBL/GenBank/DDBJ databases">
        <title>The Genome Sequence of Sphaeroforma arctica JP610.</title>
        <authorList>
            <consortium name="The Broad Institute Genome Sequencing Platform"/>
            <person name="Russ C."/>
            <person name="Cuomo C."/>
            <person name="Young S.K."/>
            <person name="Zeng Q."/>
            <person name="Gargeya S."/>
            <person name="Alvarado L."/>
            <person name="Berlin A."/>
            <person name="Chapman S.B."/>
            <person name="Chen Z."/>
            <person name="Freedman E."/>
            <person name="Gellesch M."/>
            <person name="Goldberg J."/>
            <person name="Griggs A."/>
            <person name="Gujja S."/>
            <person name="Heilman E."/>
            <person name="Heiman D."/>
            <person name="Howarth C."/>
            <person name="Mehta T."/>
            <person name="Neiman D."/>
            <person name="Pearson M."/>
            <person name="Roberts A."/>
            <person name="Saif S."/>
            <person name="Shea T."/>
            <person name="Shenoy N."/>
            <person name="Sisk P."/>
            <person name="Stolte C."/>
            <person name="Sykes S."/>
            <person name="White J."/>
            <person name="Yandava C."/>
            <person name="Burger G."/>
            <person name="Gray M.W."/>
            <person name="Holland P.W.H."/>
            <person name="King N."/>
            <person name="Lang F.B.F."/>
            <person name="Roger A.J."/>
            <person name="Ruiz-Trillo I."/>
            <person name="Haas B."/>
            <person name="Nusbaum C."/>
            <person name="Birren B."/>
        </authorList>
    </citation>
    <scope>NUCLEOTIDE SEQUENCE [LARGE SCALE GENOMIC DNA]</scope>
    <source>
        <strain evidence="2 3">JP610</strain>
    </source>
</reference>
<evidence type="ECO:0000313" key="3">
    <source>
        <dbReference type="Proteomes" id="UP000054560"/>
    </source>
</evidence>
<keyword evidence="3" id="KW-1185">Reference proteome</keyword>
<evidence type="ECO:0000313" key="2">
    <source>
        <dbReference type="EMBL" id="KNC73640.1"/>
    </source>
</evidence>
<dbReference type="EMBL" id="KQ245356">
    <property type="protein sequence ID" value="KNC73640.1"/>
    <property type="molecule type" value="Genomic_DNA"/>
</dbReference>
<evidence type="ECO:0000256" key="1">
    <source>
        <dbReference type="SAM" id="MobiDB-lite"/>
    </source>
</evidence>
<dbReference type="GeneID" id="25914305"/>
<dbReference type="RefSeq" id="XP_014147542.1">
    <property type="nucleotide sequence ID" value="XM_014292067.1"/>
</dbReference>
<gene>
    <name evidence="2" type="ORF">SARC_13801</name>
</gene>
<sequence>EQPKVSPLMPEALTPLTPEALLTLSPEATLVAGGSPEPSQPTAPHGPHSTDHCPLRLHTPHATLHSLHSTVIYTTVYT</sequence>
<protein>
    <submittedName>
        <fullName evidence="2">Uncharacterized protein</fullName>
    </submittedName>
</protein>
<organism evidence="2 3">
    <name type="scientific">Sphaeroforma arctica JP610</name>
    <dbReference type="NCBI Taxonomy" id="667725"/>
    <lineage>
        <taxon>Eukaryota</taxon>
        <taxon>Ichthyosporea</taxon>
        <taxon>Ichthyophonida</taxon>
        <taxon>Sphaeroforma</taxon>
    </lineage>
</organism>